<evidence type="ECO:0000256" key="7">
    <source>
        <dbReference type="ARBA" id="ARBA00022927"/>
    </source>
</evidence>
<dbReference type="Proteomes" id="UP001378592">
    <property type="component" value="Unassembled WGS sequence"/>
</dbReference>
<dbReference type="Pfam" id="PF02883">
    <property type="entry name" value="Alpha_adaptinC2"/>
    <property type="match status" value="1"/>
</dbReference>
<dbReference type="InterPro" id="IPR004152">
    <property type="entry name" value="GAT_dom"/>
</dbReference>
<dbReference type="SUPFAM" id="SSF89009">
    <property type="entry name" value="GAT-like domain"/>
    <property type="match status" value="1"/>
</dbReference>
<dbReference type="PROSITE" id="PS50909">
    <property type="entry name" value="GAT"/>
    <property type="match status" value="1"/>
</dbReference>
<dbReference type="Gene3D" id="2.60.40.1230">
    <property type="match status" value="1"/>
</dbReference>
<dbReference type="PANTHER" id="PTHR45905">
    <property type="entry name" value="GOLGI-LOCALIZED, GAMMA-ADAPTIN EAR CONTAINING, ARF BINDING PROTEIN"/>
    <property type="match status" value="1"/>
</dbReference>
<comment type="similarity">
    <text evidence="3">Belongs to the GGA protein family.</text>
</comment>
<dbReference type="SMART" id="SM00288">
    <property type="entry name" value="VHS"/>
    <property type="match status" value="1"/>
</dbReference>
<dbReference type="InterPro" id="IPR013041">
    <property type="entry name" value="Clathrin_app_Ig-like_sf"/>
</dbReference>
<dbReference type="Gene3D" id="1.20.5.170">
    <property type="match status" value="1"/>
</dbReference>
<keyword evidence="5" id="KW-0967">Endosome</keyword>
<evidence type="ECO:0000256" key="2">
    <source>
        <dbReference type="ARBA" id="ARBA00004220"/>
    </source>
</evidence>
<keyword evidence="4" id="KW-0813">Transport</keyword>
<evidence type="ECO:0008006" key="16">
    <source>
        <dbReference type="Google" id="ProtNLM"/>
    </source>
</evidence>
<name>A0AAN9VF47_9ORTH</name>
<dbReference type="Pfam" id="PF18308">
    <property type="entry name" value="GGA_N-GAT"/>
    <property type="match status" value="1"/>
</dbReference>
<dbReference type="GO" id="GO:0031901">
    <property type="term" value="C:early endosome membrane"/>
    <property type="evidence" value="ECO:0007669"/>
    <property type="project" value="UniProtKB-SubCell"/>
</dbReference>
<dbReference type="GO" id="GO:0005802">
    <property type="term" value="C:trans-Golgi network"/>
    <property type="evidence" value="ECO:0007669"/>
    <property type="project" value="InterPro"/>
</dbReference>
<feature type="domain" description="GAT" evidence="13">
    <location>
        <begin position="171"/>
        <end position="298"/>
    </location>
</feature>
<dbReference type="InterPro" id="IPR002014">
    <property type="entry name" value="VHS_dom"/>
</dbReference>
<dbReference type="GO" id="GO:0031267">
    <property type="term" value="F:small GTPase binding"/>
    <property type="evidence" value="ECO:0007669"/>
    <property type="project" value="InterPro"/>
</dbReference>
<dbReference type="InterPro" id="IPR041198">
    <property type="entry name" value="GGA_N-GAT"/>
</dbReference>
<dbReference type="CDD" id="cd03567">
    <property type="entry name" value="VHS_GGA_metazoan"/>
    <property type="match status" value="1"/>
</dbReference>
<dbReference type="PROSITE" id="PS50179">
    <property type="entry name" value="VHS"/>
    <property type="match status" value="1"/>
</dbReference>
<dbReference type="InterPro" id="IPR038425">
    <property type="entry name" value="GAT_sf"/>
</dbReference>
<comment type="subcellular location">
    <subcellularLocation>
        <location evidence="2">Early endosome membrane</location>
        <topology evidence="2">Peripheral membrane protein</topology>
    </subcellularLocation>
    <subcellularLocation>
        <location evidence="1">Golgi apparatus</location>
        <location evidence="1">trans-Golgi network membrane</location>
        <topology evidence="1">Peripheral membrane protein</topology>
    </subcellularLocation>
</comment>
<dbReference type="FunFam" id="1.20.5.170:FF:000023">
    <property type="entry name" value="ADP-ribosylation factor-binding protein GGA3 isoform X1"/>
    <property type="match status" value="1"/>
</dbReference>
<evidence type="ECO:0000256" key="10">
    <source>
        <dbReference type="SAM" id="MobiDB-lite"/>
    </source>
</evidence>
<dbReference type="SUPFAM" id="SSF49348">
    <property type="entry name" value="Clathrin adaptor appendage domain"/>
    <property type="match status" value="1"/>
</dbReference>
<dbReference type="PROSITE" id="PS50180">
    <property type="entry name" value="GAE"/>
    <property type="match status" value="1"/>
</dbReference>
<keyword evidence="9" id="KW-0472">Membrane</keyword>
<keyword evidence="7" id="KW-0653">Protein transport</keyword>
<dbReference type="GO" id="GO:0034394">
    <property type="term" value="P:protein localization to cell surface"/>
    <property type="evidence" value="ECO:0007669"/>
    <property type="project" value="TreeGrafter"/>
</dbReference>
<dbReference type="Pfam" id="PF00790">
    <property type="entry name" value="VHS"/>
    <property type="match status" value="1"/>
</dbReference>
<dbReference type="AlphaFoldDB" id="A0AAN9VF47"/>
<keyword evidence="6" id="KW-0832">Ubl conjugation</keyword>
<evidence type="ECO:0000256" key="5">
    <source>
        <dbReference type="ARBA" id="ARBA00022753"/>
    </source>
</evidence>
<dbReference type="Pfam" id="PF03127">
    <property type="entry name" value="GAT"/>
    <property type="match status" value="1"/>
</dbReference>
<evidence type="ECO:0000259" key="12">
    <source>
        <dbReference type="PROSITE" id="PS50180"/>
    </source>
</evidence>
<dbReference type="InterPro" id="IPR008152">
    <property type="entry name" value="Clathrin_a/b/g-adaptin_app_Ig"/>
</dbReference>
<dbReference type="SUPFAM" id="SSF48464">
    <property type="entry name" value="ENTH/VHS domain"/>
    <property type="match status" value="1"/>
</dbReference>
<keyword evidence="15" id="KW-1185">Reference proteome</keyword>
<evidence type="ECO:0000256" key="3">
    <source>
        <dbReference type="ARBA" id="ARBA00008099"/>
    </source>
</evidence>
<feature type="region of interest" description="Disordered" evidence="10">
    <location>
        <begin position="516"/>
        <end position="544"/>
    </location>
</feature>
<dbReference type="Gene3D" id="1.20.58.160">
    <property type="match status" value="1"/>
</dbReference>
<dbReference type="GO" id="GO:0006893">
    <property type="term" value="P:Golgi to plasma membrane transport"/>
    <property type="evidence" value="ECO:0007669"/>
    <property type="project" value="TreeGrafter"/>
</dbReference>
<reference evidence="14 15" key="1">
    <citation type="submission" date="2024-03" db="EMBL/GenBank/DDBJ databases">
        <title>The genome assembly and annotation of the cricket Gryllus longicercus Weissman &amp; Gray.</title>
        <authorList>
            <person name="Szrajer S."/>
            <person name="Gray D."/>
            <person name="Ylla G."/>
        </authorList>
    </citation>
    <scope>NUCLEOTIDE SEQUENCE [LARGE SCALE GENOMIC DNA]</scope>
    <source>
        <strain evidence="14">DAG 2021-001</strain>
        <tissue evidence="14">Whole body minus gut</tissue>
    </source>
</reference>
<evidence type="ECO:0000313" key="15">
    <source>
        <dbReference type="Proteomes" id="UP001378592"/>
    </source>
</evidence>
<dbReference type="GO" id="GO:0035091">
    <property type="term" value="F:phosphatidylinositol binding"/>
    <property type="evidence" value="ECO:0007669"/>
    <property type="project" value="InterPro"/>
</dbReference>
<dbReference type="InterPro" id="IPR008942">
    <property type="entry name" value="ENTH_VHS"/>
</dbReference>
<evidence type="ECO:0000256" key="1">
    <source>
        <dbReference type="ARBA" id="ARBA00004150"/>
    </source>
</evidence>
<dbReference type="GO" id="GO:0006886">
    <property type="term" value="P:intracellular protein transport"/>
    <property type="evidence" value="ECO:0007669"/>
    <property type="project" value="InterPro"/>
</dbReference>
<evidence type="ECO:0000259" key="11">
    <source>
        <dbReference type="PROSITE" id="PS50179"/>
    </source>
</evidence>
<feature type="compositionally biased region" description="Polar residues" evidence="10">
    <location>
        <begin position="518"/>
        <end position="543"/>
    </location>
</feature>
<dbReference type="EMBL" id="JAZDUA010000317">
    <property type="protein sequence ID" value="KAK7794822.1"/>
    <property type="molecule type" value="Genomic_DNA"/>
</dbReference>
<sequence>MDDVANLLENLIHKATNSKNLVPNDPAIMEVINLLEREPYYAHVATRLIALKIQSPKELEALQTLSLLDSCMKHCGVGFHAEVGKFRFLNEMIKLVSPKYLGSRTPLTVRQRVLHLMHSWTQEYPRELKIKEAYDMLKKQGVIKDDALYATPQSNIPIIPPSRPKNSVFEDEERSRLLQKLLQSKNPDDLQAANRLIKSMVKEDERRVELNTRRITELESVHNNARLLSEMLDSYRPGQTSEEELELIKELHQSCERLRPNVFRLASETQDNEQMLNEVLSASDELGQVFDKYAAVIIRGEVPQPENKNASLLDLSTPSEETVPAISSTLLGAKSDTKQTTSPSVGGLKSDIEVLGDIFGALSVPETSAPVTNILQPVALQQQNAKQSNILDTPDKPSKQRALEDLDVLSETLLKQNLPTTCKMGSQFSKSTAKVPMNLLGKSQEVSSSSSKFSENTSLPGLEATSASEKSAANLDLDFLIGGSVKSSAKISVGTSSNSELLNGDDSMVDLSEDLDTQHSPESSILNTDNRSEPMTESLSLKTSTEHLDVTKEENKNIQANEEKKLEIKPLTDIFVSLDSIKPGSEPPLPVFEERNGVSVILHFAKDTPRPDVSVIVVTTISKNSLPLQNYIFQAVVPKTCKCRLLPPSGSDLPAHNPFLPPSAITQVMLIANPNKEPVSLKFMVSYTMDDETITEMGEVEKLPIVT</sequence>
<evidence type="ECO:0000256" key="6">
    <source>
        <dbReference type="ARBA" id="ARBA00022843"/>
    </source>
</evidence>
<dbReference type="GO" id="GO:0043130">
    <property type="term" value="F:ubiquitin binding"/>
    <property type="evidence" value="ECO:0007669"/>
    <property type="project" value="InterPro"/>
</dbReference>
<feature type="domain" description="VHS" evidence="11">
    <location>
        <begin position="15"/>
        <end position="145"/>
    </location>
</feature>
<feature type="domain" description="GAE" evidence="12">
    <location>
        <begin position="585"/>
        <end position="704"/>
    </location>
</feature>
<dbReference type="InterPro" id="IPR008153">
    <property type="entry name" value="GAE_dom"/>
</dbReference>
<keyword evidence="8" id="KW-0333">Golgi apparatus</keyword>
<dbReference type="InterPro" id="IPR027422">
    <property type="entry name" value="GGA1-3"/>
</dbReference>
<protein>
    <recommendedName>
        <fullName evidence="16">ADP-ribosylation factor-binding protein GGA1</fullName>
    </recommendedName>
</protein>
<dbReference type="PANTHER" id="PTHR45905:SF1">
    <property type="entry name" value="GOLGI-LOCALIZED, GAMMA-ADAPTIN EAR CONTAINING, ARF BINDING PROTEIN"/>
    <property type="match status" value="1"/>
</dbReference>
<evidence type="ECO:0000256" key="4">
    <source>
        <dbReference type="ARBA" id="ARBA00022448"/>
    </source>
</evidence>
<organism evidence="14 15">
    <name type="scientific">Gryllus longicercus</name>
    <dbReference type="NCBI Taxonomy" id="2509291"/>
    <lineage>
        <taxon>Eukaryota</taxon>
        <taxon>Metazoa</taxon>
        <taxon>Ecdysozoa</taxon>
        <taxon>Arthropoda</taxon>
        <taxon>Hexapoda</taxon>
        <taxon>Insecta</taxon>
        <taxon>Pterygota</taxon>
        <taxon>Neoptera</taxon>
        <taxon>Polyneoptera</taxon>
        <taxon>Orthoptera</taxon>
        <taxon>Ensifera</taxon>
        <taxon>Gryllidea</taxon>
        <taxon>Grylloidea</taxon>
        <taxon>Gryllidae</taxon>
        <taxon>Gryllinae</taxon>
        <taxon>Gryllus</taxon>
    </lineage>
</organism>
<gene>
    <name evidence="14" type="ORF">R5R35_005970</name>
</gene>
<dbReference type="Gene3D" id="1.25.40.90">
    <property type="match status" value="1"/>
</dbReference>
<evidence type="ECO:0000256" key="8">
    <source>
        <dbReference type="ARBA" id="ARBA00023034"/>
    </source>
</evidence>
<comment type="caution">
    <text evidence="14">The sequence shown here is derived from an EMBL/GenBank/DDBJ whole genome shotgun (WGS) entry which is preliminary data.</text>
</comment>
<evidence type="ECO:0000256" key="9">
    <source>
        <dbReference type="ARBA" id="ARBA00023136"/>
    </source>
</evidence>
<evidence type="ECO:0000313" key="14">
    <source>
        <dbReference type="EMBL" id="KAK7794822.1"/>
    </source>
</evidence>
<proteinExistence type="inferred from homology"/>
<accession>A0AAN9VF47</accession>
<evidence type="ECO:0000259" key="13">
    <source>
        <dbReference type="PROSITE" id="PS50909"/>
    </source>
</evidence>
<dbReference type="SMART" id="SM00809">
    <property type="entry name" value="Alpha_adaptinC2"/>
    <property type="match status" value="1"/>
</dbReference>
<dbReference type="CDD" id="cd14234">
    <property type="entry name" value="GAT_GGA_meta"/>
    <property type="match status" value="1"/>
</dbReference>